<reference evidence="2 3" key="2">
    <citation type="submission" date="2018-11" db="EMBL/GenBank/DDBJ databases">
        <authorList>
            <consortium name="Pathogen Informatics"/>
        </authorList>
    </citation>
    <scope>NUCLEOTIDE SEQUENCE [LARGE SCALE GENOMIC DNA]</scope>
</reference>
<dbReference type="WBParaSite" id="TCNE_0001929901-mRNA-1">
    <property type="protein sequence ID" value="TCNE_0001929901-mRNA-1"/>
    <property type="gene ID" value="TCNE_0001929901"/>
</dbReference>
<evidence type="ECO:0000313" key="3">
    <source>
        <dbReference type="Proteomes" id="UP000050794"/>
    </source>
</evidence>
<evidence type="ECO:0000256" key="1">
    <source>
        <dbReference type="SAM" id="Phobius"/>
    </source>
</evidence>
<proteinExistence type="predicted"/>
<name>A0A183VEX5_TOXCA</name>
<keyword evidence="3" id="KW-1185">Reference proteome</keyword>
<keyword evidence="1" id="KW-1133">Transmembrane helix</keyword>
<gene>
    <name evidence="2" type="ORF">TCNE_LOCUS19294</name>
</gene>
<feature type="transmembrane region" description="Helical" evidence="1">
    <location>
        <begin position="134"/>
        <end position="153"/>
    </location>
</feature>
<reference evidence="4" key="1">
    <citation type="submission" date="2016-06" db="UniProtKB">
        <authorList>
            <consortium name="WormBaseParasite"/>
        </authorList>
    </citation>
    <scope>IDENTIFICATION</scope>
</reference>
<dbReference type="AlphaFoldDB" id="A0A183VEX5"/>
<organism evidence="3 4">
    <name type="scientific">Toxocara canis</name>
    <name type="common">Canine roundworm</name>
    <dbReference type="NCBI Taxonomy" id="6265"/>
    <lineage>
        <taxon>Eukaryota</taxon>
        <taxon>Metazoa</taxon>
        <taxon>Ecdysozoa</taxon>
        <taxon>Nematoda</taxon>
        <taxon>Chromadorea</taxon>
        <taxon>Rhabditida</taxon>
        <taxon>Spirurina</taxon>
        <taxon>Ascaridomorpha</taxon>
        <taxon>Ascaridoidea</taxon>
        <taxon>Toxocaridae</taxon>
        <taxon>Toxocara</taxon>
    </lineage>
</organism>
<dbReference type="Proteomes" id="UP000050794">
    <property type="component" value="Unassembled WGS sequence"/>
</dbReference>
<accession>A0A183VEX5</accession>
<dbReference type="EMBL" id="UYWY01026686">
    <property type="protein sequence ID" value="VDM50615.1"/>
    <property type="molecule type" value="Genomic_DNA"/>
</dbReference>
<protein>
    <submittedName>
        <fullName evidence="2 4">Uncharacterized protein</fullName>
    </submittedName>
</protein>
<keyword evidence="1" id="KW-0812">Transmembrane</keyword>
<sequence length="155" mass="17475">MFRQEEQTEWNNIVKRWDTIEFVIDRRLNLEIGQCELHVANDATSLACLQVYRRFAARRGPPEHFYSEIATQFIVTSQLALSDNIKATPAAASVILPIPTVDATFIADSTSTRKPLQRCCGLDREVNEREMDAIFVRIVLFLVCVGSSNSLLLSG</sequence>
<keyword evidence="1" id="KW-0472">Membrane</keyword>
<evidence type="ECO:0000313" key="2">
    <source>
        <dbReference type="EMBL" id="VDM50615.1"/>
    </source>
</evidence>
<evidence type="ECO:0000313" key="4">
    <source>
        <dbReference type="WBParaSite" id="TCNE_0001929901-mRNA-1"/>
    </source>
</evidence>